<feature type="transmembrane region" description="Helical" evidence="1">
    <location>
        <begin position="100"/>
        <end position="119"/>
    </location>
</feature>
<dbReference type="Pfam" id="PF04235">
    <property type="entry name" value="DUF418"/>
    <property type="match status" value="1"/>
</dbReference>
<dbReference type="RefSeq" id="WP_209463376.1">
    <property type="nucleotide sequence ID" value="NZ_CP110224.1"/>
</dbReference>
<feature type="domain" description="DUF418" evidence="2">
    <location>
        <begin position="239"/>
        <end position="403"/>
    </location>
</feature>
<organism evidence="3 4">
    <name type="scientific">Virgibacillus natechei</name>
    <dbReference type="NCBI Taxonomy" id="1216297"/>
    <lineage>
        <taxon>Bacteria</taxon>
        <taxon>Bacillati</taxon>
        <taxon>Bacillota</taxon>
        <taxon>Bacilli</taxon>
        <taxon>Bacillales</taxon>
        <taxon>Bacillaceae</taxon>
        <taxon>Virgibacillus</taxon>
    </lineage>
</organism>
<feature type="transmembrane region" description="Helical" evidence="1">
    <location>
        <begin position="290"/>
        <end position="315"/>
    </location>
</feature>
<feature type="transmembrane region" description="Helical" evidence="1">
    <location>
        <begin position="147"/>
        <end position="173"/>
    </location>
</feature>
<keyword evidence="1" id="KW-1133">Transmembrane helix</keyword>
<feature type="transmembrane region" description="Helical" evidence="1">
    <location>
        <begin position="364"/>
        <end position="384"/>
    </location>
</feature>
<dbReference type="Proteomes" id="UP001519345">
    <property type="component" value="Unassembled WGS sequence"/>
</dbReference>
<name>A0ABS4IJQ3_9BACI</name>
<feature type="transmembrane region" description="Helical" evidence="1">
    <location>
        <begin position="218"/>
        <end position="237"/>
    </location>
</feature>
<protein>
    <recommendedName>
        <fullName evidence="2">DUF418 domain-containing protein</fullName>
    </recommendedName>
</protein>
<feature type="transmembrane region" description="Helical" evidence="1">
    <location>
        <begin position="125"/>
        <end position="140"/>
    </location>
</feature>
<feature type="transmembrane region" description="Helical" evidence="1">
    <location>
        <begin position="335"/>
        <end position="352"/>
    </location>
</feature>
<dbReference type="PANTHER" id="PTHR30590">
    <property type="entry name" value="INNER MEMBRANE PROTEIN"/>
    <property type="match status" value="1"/>
</dbReference>
<dbReference type="PANTHER" id="PTHR30590:SF2">
    <property type="entry name" value="INNER MEMBRANE PROTEIN"/>
    <property type="match status" value="1"/>
</dbReference>
<dbReference type="InterPro" id="IPR007349">
    <property type="entry name" value="DUF418"/>
</dbReference>
<feature type="transmembrane region" description="Helical" evidence="1">
    <location>
        <begin position="21"/>
        <end position="46"/>
    </location>
</feature>
<evidence type="ECO:0000313" key="4">
    <source>
        <dbReference type="Proteomes" id="UP001519345"/>
    </source>
</evidence>
<evidence type="ECO:0000259" key="2">
    <source>
        <dbReference type="Pfam" id="PF04235"/>
    </source>
</evidence>
<evidence type="ECO:0000256" key="1">
    <source>
        <dbReference type="SAM" id="Phobius"/>
    </source>
</evidence>
<sequence length="405" mass="45320">MRPNTIAPHERIHSLDIIRGLALFGILLANMVAFKTLTFTDIEVFLNGATLPESTLNAGVTLFTEFFIVGKFYPMFSLLFGLGFYIFYQRLEAQAFSPRAVFYRRLVFLLVLGLFHLFFIWSGDILHVYAITGFLLPFFFHRAGKTIVFWIVGLLLVTSLVTGAFIMLSGFGLQYSMDEGMMSAAEMKQETEAGSAIMRSGSLGEILSFRITNEALPVLMQVLFVVPSILPLFLIGLYMGKNQMFHDVEKNLKKWKVLCLVGLIVGIPLTFLGVAISYHGLGLPAYLTQGIYQGINMVSGPFLMLFYVSAVVLLLRNGKIQQLFMPFASVGRMALTNYLLQSLIAVGIFYGYGAGLFGQVSSSVAFLIALVIYILQVFVSHFYLKRFKQGPMESLWRNWTYAKGA</sequence>
<feature type="transmembrane region" description="Helical" evidence="1">
    <location>
        <begin position="66"/>
        <end position="88"/>
    </location>
</feature>
<gene>
    <name evidence="3" type="ORF">J2Z83_002357</name>
</gene>
<keyword evidence="1" id="KW-0812">Transmembrane</keyword>
<comment type="caution">
    <text evidence="3">The sequence shown here is derived from an EMBL/GenBank/DDBJ whole genome shotgun (WGS) entry which is preliminary data.</text>
</comment>
<accession>A0ABS4IJQ3</accession>
<evidence type="ECO:0000313" key="3">
    <source>
        <dbReference type="EMBL" id="MBP1970239.1"/>
    </source>
</evidence>
<feature type="transmembrane region" description="Helical" evidence="1">
    <location>
        <begin position="257"/>
        <end position="278"/>
    </location>
</feature>
<proteinExistence type="predicted"/>
<keyword evidence="1" id="KW-0472">Membrane</keyword>
<keyword evidence="4" id="KW-1185">Reference proteome</keyword>
<reference evidence="3 4" key="1">
    <citation type="submission" date="2021-03" db="EMBL/GenBank/DDBJ databases">
        <title>Genomic Encyclopedia of Type Strains, Phase IV (KMG-IV): sequencing the most valuable type-strain genomes for metagenomic binning, comparative biology and taxonomic classification.</title>
        <authorList>
            <person name="Goeker M."/>
        </authorList>
    </citation>
    <scope>NUCLEOTIDE SEQUENCE [LARGE SCALE GENOMIC DNA]</scope>
    <source>
        <strain evidence="3 4">DSM 25609</strain>
    </source>
</reference>
<dbReference type="EMBL" id="JAGGKX010000011">
    <property type="protein sequence ID" value="MBP1970239.1"/>
    <property type="molecule type" value="Genomic_DNA"/>
</dbReference>
<dbReference type="InterPro" id="IPR052529">
    <property type="entry name" value="Bact_Transport_Assoc"/>
</dbReference>